<evidence type="ECO:0000256" key="2">
    <source>
        <dbReference type="ARBA" id="ARBA00022692"/>
    </source>
</evidence>
<dbReference type="EMBL" id="DS999411">
    <property type="protein sequence ID" value="EED36024.1"/>
    <property type="molecule type" value="Genomic_DNA"/>
</dbReference>
<evidence type="ECO:0000256" key="7">
    <source>
        <dbReference type="SAM" id="Phobius"/>
    </source>
</evidence>
<dbReference type="Gene3D" id="1.10.287.110">
    <property type="entry name" value="DnaJ domain"/>
    <property type="match status" value="1"/>
</dbReference>
<evidence type="ECO:0000313" key="8">
    <source>
        <dbReference type="EMBL" id="EED36024.1"/>
    </source>
</evidence>
<name>B8KQL2_9GAMM</name>
<evidence type="ECO:0000256" key="6">
    <source>
        <dbReference type="ARBA" id="ARBA00038105"/>
    </source>
</evidence>
<keyword evidence="2 7" id="KW-0812">Transmembrane</keyword>
<dbReference type="AlphaFoldDB" id="B8KQL2"/>
<dbReference type="eggNOG" id="COG2214">
    <property type="taxonomic scope" value="Bacteria"/>
</dbReference>
<dbReference type="HOGENOM" id="CLU_017633_13_1_6"/>
<proteinExistence type="inferred from homology"/>
<dbReference type="PANTHER" id="PTHR12763">
    <property type="match status" value="1"/>
</dbReference>
<dbReference type="SUPFAM" id="SSF46565">
    <property type="entry name" value="Chaperone J-domain"/>
    <property type="match status" value="1"/>
</dbReference>
<dbReference type="OrthoDB" id="9811070at2"/>
<keyword evidence="4 7" id="KW-0472">Membrane</keyword>
<keyword evidence="8" id="KW-0346">Stress response</keyword>
<feature type="transmembrane region" description="Helical" evidence="7">
    <location>
        <begin position="33"/>
        <end position="51"/>
    </location>
</feature>
<keyword evidence="5" id="KW-0143">Chaperone</keyword>
<dbReference type="Proteomes" id="UP000004699">
    <property type="component" value="Unassembled WGS sequence"/>
</dbReference>
<dbReference type="InterPro" id="IPR036869">
    <property type="entry name" value="J_dom_sf"/>
</dbReference>
<keyword evidence="3 7" id="KW-1133">Transmembrane helix</keyword>
<dbReference type="InterPro" id="IPR001623">
    <property type="entry name" value="DnaJ_domain"/>
</dbReference>
<dbReference type="GO" id="GO:0016020">
    <property type="term" value="C:membrane"/>
    <property type="evidence" value="ECO:0007669"/>
    <property type="project" value="UniProtKB-SubCell"/>
</dbReference>
<accession>B8KQL2</accession>
<comment type="similarity">
    <text evidence="6">Belongs to the TIM14 family.</text>
</comment>
<sequence>MPKLILLLAIIIALVIVVRRVQRLPPHKRRSGFIQLGLIVAAIAAALLTLAGKMHWLGAAITGLAVGLRQLLPTVIRAFPLLQQWLQHRQQTNTGQHSEVRSALLTMTLDHSSGELAGEVLSGPYEGWLLNEMTREQLDELLAFCQQNDSDSAQLLQSYLEQRFPDDDSDAEAEASASASTGGMSRKEALLVLGLGGEPSDEEIIAAHRSLMQKLHPDRGGNDYLAAKINQAKDFLIKH</sequence>
<gene>
    <name evidence="8" type="ORF">NOR51B_1972</name>
</gene>
<evidence type="ECO:0000313" key="9">
    <source>
        <dbReference type="Proteomes" id="UP000004699"/>
    </source>
</evidence>
<evidence type="ECO:0000256" key="1">
    <source>
        <dbReference type="ARBA" id="ARBA00004167"/>
    </source>
</evidence>
<dbReference type="STRING" id="565045.NOR51B_1972"/>
<reference evidence="9" key="1">
    <citation type="journal article" date="2013" name="BMC Microbiol.">
        <title>Taxonomy and evolution of bacteriochlorophyll a-containing members of the OM60/NOR5 clade of marine gammaproteobacteria: description of Luminiphilus syltensis gen. nov., sp. nov., reclassification of Haliea rubra as Pseudohaliea rubra gen. nov., comb. nov., and emendation of Chromatocurvus halotolerans.</title>
        <authorList>
            <person name="Spring S."/>
            <person name="Riedel T."/>
            <person name="Sproer C."/>
            <person name="Yan S."/>
            <person name="Harder J."/>
            <person name="Fuchs B.M."/>
        </authorList>
    </citation>
    <scope>NUCLEOTIDE SEQUENCE [LARGE SCALE GENOMIC DNA]</scope>
    <source>
        <strain evidence="9">NOR51-B</strain>
    </source>
</reference>
<evidence type="ECO:0000256" key="5">
    <source>
        <dbReference type="ARBA" id="ARBA00023186"/>
    </source>
</evidence>
<keyword evidence="9" id="KW-1185">Reference proteome</keyword>
<organism evidence="8 9">
    <name type="scientific">Luminiphilus syltensis NOR5-1B</name>
    <dbReference type="NCBI Taxonomy" id="565045"/>
    <lineage>
        <taxon>Bacteria</taxon>
        <taxon>Pseudomonadati</taxon>
        <taxon>Pseudomonadota</taxon>
        <taxon>Gammaproteobacteria</taxon>
        <taxon>Cellvibrionales</taxon>
        <taxon>Halieaceae</taxon>
        <taxon>Luminiphilus</taxon>
    </lineage>
</organism>
<dbReference type="RefSeq" id="WP_009020768.1">
    <property type="nucleotide sequence ID" value="NZ_DS999411.1"/>
</dbReference>
<evidence type="ECO:0000256" key="3">
    <source>
        <dbReference type="ARBA" id="ARBA00022989"/>
    </source>
</evidence>
<comment type="subcellular location">
    <subcellularLocation>
        <location evidence="1">Membrane</location>
        <topology evidence="1">Single-pass membrane protein</topology>
    </subcellularLocation>
</comment>
<evidence type="ECO:0000256" key="4">
    <source>
        <dbReference type="ARBA" id="ARBA00023136"/>
    </source>
</evidence>
<dbReference type="PANTHER" id="PTHR12763:SF28">
    <property type="entry name" value="GEO10507P1-RELATED"/>
    <property type="match status" value="1"/>
</dbReference>
<dbReference type="CDD" id="cd06257">
    <property type="entry name" value="DnaJ"/>
    <property type="match status" value="1"/>
</dbReference>
<protein>
    <submittedName>
        <fullName evidence="8">Heat shock protein DnaJ domain protein</fullName>
    </submittedName>
</protein>